<feature type="compositionally biased region" description="Low complexity" evidence="1">
    <location>
        <begin position="178"/>
        <end position="190"/>
    </location>
</feature>
<name>A0A8S0S1K7_OLEEU</name>
<dbReference type="Pfam" id="PF05558">
    <property type="entry name" value="DREPP"/>
    <property type="match status" value="1"/>
</dbReference>
<reference evidence="2 3" key="1">
    <citation type="submission" date="2019-12" db="EMBL/GenBank/DDBJ databases">
        <authorList>
            <person name="Alioto T."/>
            <person name="Alioto T."/>
            <person name="Gomez Garrido J."/>
        </authorList>
    </citation>
    <scope>NUCLEOTIDE SEQUENCE [LARGE SCALE GENOMIC DNA]</scope>
</reference>
<evidence type="ECO:0000313" key="3">
    <source>
        <dbReference type="Proteomes" id="UP000594638"/>
    </source>
</evidence>
<evidence type="ECO:0000256" key="1">
    <source>
        <dbReference type="SAM" id="MobiDB-lite"/>
    </source>
</evidence>
<organism evidence="2 3">
    <name type="scientific">Olea europaea subsp. europaea</name>
    <dbReference type="NCBI Taxonomy" id="158383"/>
    <lineage>
        <taxon>Eukaryota</taxon>
        <taxon>Viridiplantae</taxon>
        <taxon>Streptophyta</taxon>
        <taxon>Embryophyta</taxon>
        <taxon>Tracheophyta</taxon>
        <taxon>Spermatophyta</taxon>
        <taxon>Magnoliopsida</taxon>
        <taxon>eudicotyledons</taxon>
        <taxon>Gunneridae</taxon>
        <taxon>Pentapetalae</taxon>
        <taxon>asterids</taxon>
        <taxon>lamiids</taxon>
        <taxon>Lamiales</taxon>
        <taxon>Oleaceae</taxon>
        <taxon>Oleeae</taxon>
        <taxon>Olea</taxon>
    </lineage>
</organism>
<feature type="compositionally biased region" description="Basic and acidic residues" evidence="1">
    <location>
        <begin position="147"/>
        <end position="175"/>
    </location>
</feature>
<dbReference type="OrthoDB" id="1933409at2759"/>
<dbReference type="Gramene" id="OE9A036708T2">
    <property type="protein sequence ID" value="OE9A036708C2"/>
    <property type="gene ID" value="OE9A036708"/>
</dbReference>
<dbReference type="Gramene" id="OE9A036708T1">
    <property type="protein sequence ID" value="OE9A036708C1"/>
    <property type="gene ID" value="OE9A036708"/>
</dbReference>
<keyword evidence="3" id="KW-1185">Reference proteome</keyword>
<dbReference type="InterPro" id="IPR008469">
    <property type="entry name" value="DREPP"/>
</dbReference>
<dbReference type="GO" id="GO:0005886">
    <property type="term" value="C:plasma membrane"/>
    <property type="evidence" value="ECO:0007669"/>
    <property type="project" value="InterPro"/>
</dbReference>
<dbReference type="EMBL" id="CACTIH010003843">
    <property type="protein sequence ID" value="CAA2986139.1"/>
    <property type="molecule type" value="Genomic_DNA"/>
</dbReference>
<proteinExistence type="predicted"/>
<sequence>MVNYWKSKVLPTIKKVFDKKDSKKTAAAEACKLFDEAKEQYTKEFEEKKTELQPKVVEIYEASSTEIKTLVKEPKEVGLKKHSASVQKFLDELAKNEFPGTKPVCEAASKVGPAYLAGPVFFVFEQVSTFVIVEEKIEEAAPPAKATPEKTGEDTSGTEVKEKDIAVEEVKKEDVPAAEEGGTCATTAEPPKVEEVPPPAPAAEPAKP</sequence>
<comment type="caution">
    <text evidence="2">The sequence shown here is derived from an EMBL/GenBank/DDBJ whole genome shotgun (WGS) entry which is preliminary data.</text>
</comment>
<gene>
    <name evidence="2" type="ORF">OLEA9_A036708</name>
</gene>
<feature type="compositionally biased region" description="Pro residues" evidence="1">
    <location>
        <begin position="196"/>
        <end position="208"/>
    </location>
</feature>
<dbReference type="AlphaFoldDB" id="A0A8S0S1K7"/>
<evidence type="ECO:0000313" key="2">
    <source>
        <dbReference type="EMBL" id="CAA2986139.1"/>
    </source>
</evidence>
<feature type="region of interest" description="Disordered" evidence="1">
    <location>
        <begin position="139"/>
        <end position="208"/>
    </location>
</feature>
<dbReference type="PANTHER" id="PTHR38522:SF2">
    <property type="entry name" value="PLASMA MEMBRANE-ASSOCIATED CATION-BINDING PROTEIN 1"/>
    <property type="match status" value="1"/>
</dbReference>
<accession>A0A8S0S1K7</accession>
<dbReference type="PANTHER" id="PTHR38522">
    <property type="entry name" value="PLASMA MEMBRANE-ASSOCIATED CATION-BINDING PROTEIN 1"/>
    <property type="match status" value="1"/>
</dbReference>
<protein>
    <submittedName>
        <fullName evidence="2">Plasma membrane-associated cation-binding 1</fullName>
    </submittedName>
</protein>
<dbReference type="Proteomes" id="UP000594638">
    <property type="component" value="Unassembled WGS sequence"/>
</dbReference>